<dbReference type="AlphaFoldDB" id="A0AA87TFH9"/>
<dbReference type="Proteomes" id="UP000014634">
    <property type="component" value="Unassembled WGS sequence"/>
</dbReference>
<proteinExistence type="predicted"/>
<gene>
    <name evidence="1" type="ORF">HMPREF9195_00272</name>
</gene>
<accession>A0AA87TFH9</accession>
<comment type="caution">
    <text evidence="1">The sequence shown here is derived from an EMBL/GenBank/DDBJ whole genome shotgun (WGS) entry which is preliminary data.</text>
</comment>
<evidence type="ECO:0000313" key="1">
    <source>
        <dbReference type="EMBL" id="EPF29571.1"/>
    </source>
</evidence>
<organism evidence="1 2">
    <name type="scientific">Treponema medium ATCC 700293</name>
    <dbReference type="NCBI Taxonomy" id="1125700"/>
    <lineage>
        <taxon>Bacteria</taxon>
        <taxon>Pseudomonadati</taxon>
        <taxon>Spirochaetota</taxon>
        <taxon>Spirochaetia</taxon>
        <taxon>Spirochaetales</taxon>
        <taxon>Treponemataceae</taxon>
        <taxon>Treponema</taxon>
    </lineage>
</organism>
<name>A0AA87TFH9_TREMD</name>
<sequence length="60" mass="6760">MKVCHVISVHTAKDDRIFYSECLSLVNAGYTVFEIAPNVPDEVCNGIHIYGTKILHNIRN</sequence>
<dbReference type="EMBL" id="ATFE01000003">
    <property type="protein sequence ID" value="EPF29571.1"/>
    <property type="molecule type" value="Genomic_DNA"/>
</dbReference>
<reference evidence="1 2" key="1">
    <citation type="submission" date="2013-04" db="EMBL/GenBank/DDBJ databases">
        <title>The Genome Sequence of Treponema medium ATCC 700293.</title>
        <authorList>
            <consortium name="The Broad Institute Genomics Platform"/>
            <person name="Earl A."/>
            <person name="Ward D."/>
            <person name="Feldgarden M."/>
            <person name="Gevers D."/>
            <person name="Leonetti C."/>
            <person name="Blanton J.M."/>
            <person name="Dewhirst F.E."/>
            <person name="Izard J."/>
            <person name="Walker B."/>
            <person name="Young S."/>
            <person name="Zeng Q."/>
            <person name="Gargeya S."/>
            <person name="Fitzgerald M."/>
            <person name="Haas B."/>
            <person name="Abouelleil A."/>
            <person name="Allen A.W."/>
            <person name="Alvarado L."/>
            <person name="Arachchi H.M."/>
            <person name="Berlin A.M."/>
            <person name="Chapman S.B."/>
            <person name="Gainer-Dewar J."/>
            <person name="Goldberg J."/>
            <person name="Griggs A."/>
            <person name="Gujja S."/>
            <person name="Hansen M."/>
            <person name="Howarth C."/>
            <person name="Imamovic A."/>
            <person name="Ireland A."/>
            <person name="Larimer J."/>
            <person name="McCowan C."/>
            <person name="Murphy C."/>
            <person name="Pearson M."/>
            <person name="Poon T.W."/>
            <person name="Priest M."/>
            <person name="Roberts A."/>
            <person name="Saif S."/>
            <person name="Shea T."/>
            <person name="Sisk P."/>
            <person name="Sykes S."/>
            <person name="Wortman J."/>
            <person name="Nusbaum C."/>
            <person name="Birren B."/>
        </authorList>
    </citation>
    <scope>NUCLEOTIDE SEQUENCE [LARGE SCALE GENOMIC DNA]</scope>
    <source>
        <strain evidence="1 2">ATCC 700293</strain>
    </source>
</reference>
<evidence type="ECO:0000313" key="2">
    <source>
        <dbReference type="Proteomes" id="UP000014634"/>
    </source>
</evidence>
<protein>
    <submittedName>
        <fullName evidence="1">Uncharacterized protein</fullName>
    </submittedName>
</protein>